<evidence type="ECO:0000259" key="1">
    <source>
        <dbReference type="Pfam" id="PF07812"/>
    </source>
</evidence>
<proteinExistence type="predicted"/>
<name>A0A1I7DSU1_9HYPH</name>
<dbReference type="EMBL" id="FPBD01000010">
    <property type="protein sequence ID" value="SFU14732.1"/>
    <property type="molecule type" value="Genomic_DNA"/>
</dbReference>
<gene>
    <name evidence="2" type="ORF">SAMN05444141_11055</name>
</gene>
<dbReference type="RefSeq" id="WP_128647406.1">
    <property type="nucleotide sequence ID" value="NZ_FPBD01000010.1"/>
</dbReference>
<organism evidence="2 3">
    <name type="scientific">Pseudovibrio denitrificans</name>
    <dbReference type="NCBI Taxonomy" id="258256"/>
    <lineage>
        <taxon>Bacteria</taxon>
        <taxon>Pseudomonadati</taxon>
        <taxon>Pseudomonadota</taxon>
        <taxon>Alphaproteobacteria</taxon>
        <taxon>Hyphomicrobiales</taxon>
        <taxon>Stappiaceae</taxon>
        <taxon>Pseudovibrio</taxon>
    </lineage>
</organism>
<dbReference type="InterPro" id="IPR012924">
    <property type="entry name" value="TfuA_core"/>
</dbReference>
<reference evidence="3" key="1">
    <citation type="submission" date="2016-10" db="EMBL/GenBank/DDBJ databases">
        <authorList>
            <person name="Varghese N."/>
            <person name="Submissions S."/>
        </authorList>
    </citation>
    <scope>NUCLEOTIDE SEQUENCE [LARGE SCALE GENOMIC DNA]</scope>
    <source>
        <strain evidence="3">DSM 17465</strain>
    </source>
</reference>
<accession>A0A1I7DSU1</accession>
<dbReference type="Proteomes" id="UP000183371">
    <property type="component" value="Unassembled WGS sequence"/>
</dbReference>
<dbReference type="Pfam" id="PF07812">
    <property type="entry name" value="TfuA"/>
    <property type="match status" value="1"/>
</dbReference>
<evidence type="ECO:0000313" key="2">
    <source>
        <dbReference type="EMBL" id="SFU14732.1"/>
    </source>
</evidence>
<protein>
    <recommendedName>
        <fullName evidence="1">TfuA-like core domain-containing protein</fullName>
    </recommendedName>
</protein>
<dbReference type="AlphaFoldDB" id="A0A1I7DSU1"/>
<evidence type="ECO:0000313" key="3">
    <source>
        <dbReference type="Proteomes" id="UP000183371"/>
    </source>
</evidence>
<sequence>MSAVVFVGPSLSLAEAKSILDASFQPPVSQGDVYRAVERGARFIGIIDGFFEQVPAVWHKEILWALSQGVHVYGASSMGALRAAELVPFGMVGIGKVFQAFHDAKLEDDDEVAIAHGPAELGYPKLSEAMVNIRATLERAEKENVISKAFRELCEKESKLCHFPTRSYERLMTVLEGQGNRDEALRFRSWLPTGKVDIKHEDAMEMLHVMSKHQAQSCGPKEVSFSFSHTDTWEKLIRQTAPAKGSEKLDEMLDELRLDPILYNQIIERGVARALALKEADRKAITEQPERFQQKLHAFFVSRNLIEGPEIQKWLHSQRLDTGELISLIKREQRVEAIKIDLESEIRKSLLDVLRSTGIYGDLLQKVTAKSKLISDGQLKSFLKGEDNLSEEQLLDWHFNKQLGIGVPVHLGSHIAELGLKSRKAFLQTLIKDYLYKVALSSSPQLEDSEATS</sequence>
<feature type="domain" description="TfuA-like core" evidence="1">
    <location>
        <begin position="48"/>
        <end position="167"/>
    </location>
</feature>
<keyword evidence="3" id="KW-1185">Reference proteome</keyword>